<dbReference type="Proteomes" id="UP001551210">
    <property type="component" value="Unassembled WGS sequence"/>
</dbReference>
<dbReference type="EMBL" id="JBEZAM010000043">
    <property type="protein sequence ID" value="MEU7296511.1"/>
    <property type="molecule type" value="Genomic_DNA"/>
</dbReference>
<evidence type="ECO:0000256" key="4">
    <source>
        <dbReference type="ARBA" id="ARBA00023136"/>
    </source>
</evidence>
<evidence type="ECO:0000256" key="2">
    <source>
        <dbReference type="ARBA" id="ARBA00022692"/>
    </source>
</evidence>
<feature type="domain" description="ABC-2 type transporter transmembrane" evidence="6">
    <location>
        <begin position="64"/>
        <end position="207"/>
    </location>
</feature>
<evidence type="ECO:0000259" key="6">
    <source>
        <dbReference type="Pfam" id="PF12698"/>
    </source>
</evidence>
<feature type="transmembrane region" description="Helical" evidence="5">
    <location>
        <begin position="159"/>
        <end position="181"/>
    </location>
</feature>
<evidence type="ECO:0000313" key="8">
    <source>
        <dbReference type="Proteomes" id="UP001551210"/>
    </source>
</evidence>
<organism evidence="7 8">
    <name type="scientific">Streptomyces exfoliatus</name>
    <name type="common">Streptomyces hydrogenans</name>
    <dbReference type="NCBI Taxonomy" id="1905"/>
    <lineage>
        <taxon>Bacteria</taxon>
        <taxon>Bacillati</taxon>
        <taxon>Actinomycetota</taxon>
        <taxon>Actinomycetes</taxon>
        <taxon>Kitasatosporales</taxon>
        <taxon>Streptomycetaceae</taxon>
        <taxon>Streptomyces</taxon>
    </lineage>
</organism>
<comment type="subcellular location">
    <subcellularLocation>
        <location evidence="1">Membrane</location>
        <topology evidence="1">Multi-pass membrane protein</topology>
    </subcellularLocation>
</comment>
<dbReference type="Pfam" id="PF12698">
    <property type="entry name" value="ABC2_membrane_3"/>
    <property type="match status" value="1"/>
</dbReference>
<comment type="caution">
    <text evidence="7">The sequence shown here is derived from an EMBL/GenBank/DDBJ whole genome shotgun (WGS) entry which is preliminary data.</text>
</comment>
<reference evidence="7 8" key="1">
    <citation type="submission" date="2024-06" db="EMBL/GenBank/DDBJ databases">
        <title>The Natural Products Discovery Center: Release of the First 8490 Sequenced Strains for Exploring Actinobacteria Biosynthetic Diversity.</title>
        <authorList>
            <person name="Kalkreuter E."/>
            <person name="Kautsar S.A."/>
            <person name="Yang D."/>
            <person name="Bader C.D."/>
            <person name="Teijaro C.N."/>
            <person name="Fluegel L."/>
            <person name="Davis C.M."/>
            <person name="Simpson J.R."/>
            <person name="Lauterbach L."/>
            <person name="Steele A.D."/>
            <person name="Gui C."/>
            <person name="Meng S."/>
            <person name="Li G."/>
            <person name="Viehrig K."/>
            <person name="Ye F."/>
            <person name="Su P."/>
            <person name="Kiefer A.F."/>
            <person name="Nichols A."/>
            <person name="Cepeda A.J."/>
            <person name="Yan W."/>
            <person name="Fan B."/>
            <person name="Jiang Y."/>
            <person name="Adhikari A."/>
            <person name="Zheng C.-J."/>
            <person name="Schuster L."/>
            <person name="Cowan T.M."/>
            <person name="Smanski M.J."/>
            <person name="Chevrette M.G."/>
            <person name="De Carvalho L.P.S."/>
            <person name="Shen B."/>
        </authorList>
    </citation>
    <scope>NUCLEOTIDE SEQUENCE [LARGE SCALE GENOMIC DNA]</scope>
    <source>
        <strain evidence="7 8">NPDC045705</strain>
    </source>
</reference>
<feature type="transmembrane region" description="Helical" evidence="5">
    <location>
        <begin position="188"/>
        <end position="208"/>
    </location>
</feature>
<feature type="transmembrane region" description="Helical" evidence="5">
    <location>
        <begin position="300"/>
        <end position="321"/>
    </location>
</feature>
<evidence type="ECO:0000256" key="1">
    <source>
        <dbReference type="ARBA" id="ARBA00004141"/>
    </source>
</evidence>
<feature type="transmembrane region" description="Helical" evidence="5">
    <location>
        <begin position="73"/>
        <end position="95"/>
    </location>
</feature>
<keyword evidence="3 5" id="KW-1133">Transmembrane helix</keyword>
<name>A0ABV3D3S3_STREX</name>
<accession>A0ABV3D3S3</accession>
<evidence type="ECO:0000256" key="3">
    <source>
        <dbReference type="ARBA" id="ARBA00022989"/>
    </source>
</evidence>
<keyword evidence="4 5" id="KW-0472">Membrane</keyword>
<protein>
    <submittedName>
        <fullName evidence="7">ABC transporter permease</fullName>
    </submittedName>
</protein>
<feature type="transmembrane region" description="Helical" evidence="5">
    <location>
        <begin position="116"/>
        <end position="139"/>
    </location>
</feature>
<keyword evidence="2 5" id="KW-0812">Transmembrane</keyword>
<keyword evidence="8" id="KW-1185">Reference proteome</keyword>
<gene>
    <name evidence="7" type="ORF">AB0A76_25435</name>
</gene>
<dbReference type="InterPro" id="IPR013525">
    <property type="entry name" value="ABC2_TM"/>
</dbReference>
<evidence type="ECO:0000256" key="5">
    <source>
        <dbReference type="SAM" id="Phobius"/>
    </source>
</evidence>
<dbReference type="RefSeq" id="WP_359212561.1">
    <property type="nucleotide sequence ID" value="NZ_JBEZAM010000043.1"/>
</dbReference>
<sequence>MSALALKGPYWVTVRQYRRTLWLTGALALLTLAVIGGLRIWDLQTPDVPVQNGYSTPSDENRGYRTLTFAMDYLGLGILVLPLLAGAFVAGPLVAREFESGTYKVSLTQSLSPAAWLRAKLLTATAVALLATVALMGVFRIGWSRMAPSWYLAWDPHPYAATGIVHFAYVLAAVAVGALVGQLIRRTLVAMSATGLIMGVVMLVLGAYRWSILPVKTVTGPAGPSLWAPGHGLVMETGLLTSSGTRFDRMTCWEEASRTPGVDGGGDLWSKIEAQCLARNDVTGQYVDYHPGSHFWPTQLIETGILLALAALALFAAFRVLRARHP</sequence>
<feature type="transmembrane region" description="Helical" evidence="5">
    <location>
        <begin position="21"/>
        <end position="41"/>
    </location>
</feature>
<evidence type="ECO:0000313" key="7">
    <source>
        <dbReference type="EMBL" id="MEU7296511.1"/>
    </source>
</evidence>
<proteinExistence type="predicted"/>